<feature type="transmembrane region" description="Helical" evidence="3">
    <location>
        <begin position="6"/>
        <end position="30"/>
    </location>
</feature>
<gene>
    <name evidence="4" type="ORF">CQA54_03310</name>
</gene>
<sequence>MRFNVIMFVASGIITFCLYALLLLVFVGAFHTQPTKYTTLQESAITIQTIDIQAYLDLAPKQEPKAPTTNPLEGSGIKDMFAQIDANSFAKSQEIADDREKYAQNAKKLNELAQQSKDLQQQLHDLNTTITIQNESTQQDDGKYDEWFANISKILLAHWDKRSRFLARDLEGIVVFEINTQGKMHYMVKRYTLDNAFDEALDATLKELETYPFPPPKQSKSFSVSFGSLKSKTR</sequence>
<keyword evidence="3" id="KW-0812">Transmembrane</keyword>
<keyword evidence="3" id="KW-0472">Membrane</keyword>
<name>A0A3D8IS92_9HELI</name>
<keyword evidence="3" id="KW-1133">Transmembrane helix</keyword>
<dbReference type="RefSeq" id="WP_115570769.1">
    <property type="nucleotide sequence ID" value="NZ_NXLT01000002.1"/>
</dbReference>
<dbReference type="EMBL" id="NXLT01000002">
    <property type="protein sequence ID" value="RDU67963.1"/>
    <property type="molecule type" value="Genomic_DNA"/>
</dbReference>
<dbReference type="OrthoDB" id="5372757at2"/>
<evidence type="ECO:0008006" key="6">
    <source>
        <dbReference type="Google" id="ProtNLM"/>
    </source>
</evidence>
<evidence type="ECO:0000256" key="1">
    <source>
        <dbReference type="SAM" id="Coils"/>
    </source>
</evidence>
<evidence type="ECO:0000313" key="5">
    <source>
        <dbReference type="Proteomes" id="UP000256514"/>
    </source>
</evidence>
<feature type="region of interest" description="Disordered" evidence="2">
    <location>
        <begin position="212"/>
        <end position="234"/>
    </location>
</feature>
<protein>
    <recommendedName>
        <fullName evidence="6">TonB C-terminal domain-containing protein</fullName>
    </recommendedName>
</protein>
<dbReference type="AlphaFoldDB" id="A0A3D8IS92"/>
<accession>A0A3D8IS92</accession>
<organism evidence="4 5">
    <name type="scientific">Helicobacter equorum</name>
    <dbReference type="NCBI Taxonomy" id="361872"/>
    <lineage>
        <taxon>Bacteria</taxon>
        <taxon>Pseudomonadati</taxon>
        <taxon>Campylobacterota</taxon>
        <taxon>Epsilonproteobacteria</taxon>
        <taxon>Campylobacterales</taxon>
        <taxon>Helicobacteraceae</taxon>
        <taxon>Helicobacter</taxon>
    </lineage>
</organism>
<proteinExistence type="predicted"/>
<dbReference type="Pfam" id="PF13103">
    <property type="entry name" value="TonB_2"/>
    <property type="match status" value="1"/>
</dbReference>
<evidence type="ECO:0000256" key="2">
    <source>
        <dbReference type="SAM" id="MobiDB-lite"/>
    </source>
</evidence>
<keyword evidence="1" id="KW-0175">Coiled coil</keyword>
<feature type="coiled-coil region" evidence="1">
    <location>
        <begin position="99"/>
        <end position="129"/>
    </location>
</feature>
<evidence type="ECO:0000313" key="4">
    <source>
        <dbReference type="EMBL" id="RDU67963.1"/>
    </source>
</evidence>
<dbReference type="Proteomes" id="UP000256514">
    <property type="component" value="Unassembled WGS sequence"/>
</dbReference>
<evidence type="ECO:0000256" key="3">
    <source>
        <dbReference type="SAM" id="Phobius"/>
    </source>
</evidence>
<comment type="caution">
    <text evidence="4">The sequence shown here is derived from an EMBL/GenBank/DDBJ whole genome shotgun (WGS) entry which is preliminary data.</text>
</comment>
<keyword evidence="5" id="KW-1185">Reference proteome</keyword>
<reference evidence="4 5" key="1">
    <citation type="submission" date="2018-04" db="EMBL/GenBank/DDBJ databases">
        <title>Novel Campyloabacter and Helicobacter Species and Strains.</title>
        <authorList>
            <person name="Mannion A.J."/>
            <person name="Shen Z."/>
            <person name="Fox J.G."/>
        </authorList>
    </citation>
    <scope>NUCLEOTIDE SEQUENCE [LARGE SCALE GENOMIC DNA]</scope>
    <source>
        <strain evidence="4 5">MIT 12-6600</strain>
    </source>
</reference>